<gene>
    <name evidence="2" type="ORF">SAMN04489717_3905</name>
</gene>
<accession>A0A1H1V5M5</accession>
<dbReference type="Proteomes" id="UP000198983">
    <property type="component" value="Chromosome I"/>
</dbReference>
<sequence>MTQRINVYQHSPKVLSLLIKLSAEAAKDLDPKIKELVVLRASQINRCAYCIDMHTKDARAGGETEERIALVAAFEEADNFFTEKERAALALTEAVTMLTDGFVPDEVYERAAKHFDEKELAQLIWTIAVINTFNRLNVTARTEAGSYTPGQFAGQH</sequence>
<keyword evidence="2" id="KW-0575">Peroxidase</keyword>
<dbReference type="SUPFAM" id="SSF69118">
    <property type="entry name" value="AhpD-like"/>
    <property type="match status" value="1"/>
</dbReference>
<dbReference type="InterPro" id="IPR003779">
    <property type="entry name" value="CMD-like"/>
</dbReference>
<dbReference type="NCBIfam" id="TIGR00778">
    <property type="entry name" value="ahpD_dom"/>
    <property type="match status" value="1"/>
</dbReference>
<name>A0A1H1V5M5_9ACTN</name>
<dbReference type="GO" id="GO:0051920">
    <property type="term" value="F:peroxiredoxin activity"/>
    <property type="evidence" value="ECO:0007669"/>
    <property type="project" value="InterPro"/>
</dbReference>
<evidence type="ECO:0000259" key="1">
    <source>
        <dbReference type="Pfam" id="PF02627"/>
    </source>
</evidence>
<dbReference type="InterPro" id="IPR029032">
    <property type="entry name" value="AhpD-like"/>
</dbReference>
<evidence type="ECO:0000313" key="2">
    <source>
        <dbReference type="EMBL" id="SDS79696.1"/>
    </source>
</evidence>
<evidence type="ECO:0000313" key="3">
    <source>
        <dbReference type="Proteomes" id="UP000198983"/>
    </source>
</evidence>
<dbReference type="AlphaFoldDB" id="A0A1H1V5M5"/>
<dbReference type="Gene3D" id="1.20.1290.10">
    <property type="entry name" value="AhpD-like"/>
    <property type="match status" value="1"/>
</dbReference>
<dbReference type="PANTHER" id="PTHR34846">
    <property type="entry name" value="4-CARBOXYMUCONOLACTONE DECARBOXYLASE FAMILY PROTEIN (AFU_ORTHOLOGUE AFUA_6G11590)"/>
    <property type="match status" value="1"/>
</dbReference>
<dbReference type="Pfam" id="PF02627">
    <property type="entry name" value="CMD"/>
    <property type="match status" value="1"/>
</dbReference>
<dbReference type="EMBL" id="LT629732">
    <property type="protein sequence ID" value="SDS79696.1"/>
    <property type="molecule type" value="Genomic_DNA"/>
</dbReference>
<dbReference type="RefSeq" id="WP_092655049.1">
    <property type="nucleotide sequence ID" value="NZ_LT629732.1"/>
</dbReference>
<keyword evidence="3" id="KW-1185">Reference proteome</keyword>
<reference evidence="2 3" key="1">
    <citation type="submission" date="2016-10" db="EMBL/GenBank/DDBJ databases">
        <authorList>
            <person name="de Groot N.N."/>
        </authorList>
    </citation>
    <scope>NUCLEOTIDE SEQUENCE [LARGE SCALE GENOMIC DNA]</scope>
    <source>
        <strain evidence="2 3">DSM 22024</strain>
    </source>
</reference>
<keyword evidence="2" id="KW-0560">Oxidoreductase</keyword>
<feature type="domain" description="Carboxymuconolactone decarboxylase-like" evidence="1">
    <location>
        <begin position="18"/>
        <end position="93"/>
    </location>
</feature>
<protein>
    <submittedName>
        <fullName evidence="2">Alkylhydroperoxidase AhpD family core domain-containing protein</fullName>
    </submittedName>
</protein>
<organism evidence="2 3">
    <name type="scientific">Actinopolymorpha singaporensis</name>
    <dbReference type="NCBI Taxonomy" id="117157"/>
    <lineage>
        <taxon>Bacteria</taxon>
        <taxon>Bacillati</taxon>
        <taxon>Actinomycetota</taxon>
        <taxon>Actinomycetes</taxon>
        <taxon>Propionibacteriales</taxon>
        <taxon>Actinopolymorphaceae</taxon>
        <taxon>Actinopolymorpha</taxon>
    </lineage>
</organism>
<proteinExistence type="predicted"/>
<dbReference type="PANTHER" id="PTHR34846:SF10">
    <property type="entry name" value="CYTOPLASMIC PROTEIN"/>
    <property type="match status" value="1"/>
</dbReference>
<dbReference type="STRING" id="117157.SAMN04489717_3905"/>
<dbReference type="InterPro" id="IPR004675">
    <property type="entry name" value="AhpD_core"/>
</dbReference>
<dbReference type="OrthoDB" id="9801997at2"/>